<proteinExistence type="predicted"/>
<dbReference type="InterPro" id="IPR051026">
    <property type="entry name" value="PI/PC_transfer"/>
</dbReference>
<reference evidence="2 3" key="1">
    <citation type="submission" date="2019-04" db="EMBL/GenBank/DDBJ databases">
        <title>Friends and foes A comparative genomics study of 23 Aspergillus species from section Flavi.</title>
        <authorList>
            <consortium name="DOE Joint Genome Institute"/>
            <person name="Kjaerbolling I."/>
            <person name="Vesth T."/>
            <person name="Frisvad J.C."/>
            <person name="Nybo J.L."/>
            <person name="Theobald S."/>
            <person name="Kildgaard S."/>
            <person name="Isbrandt T."/>
            <person name="Kuo A."/>
            <person name="Sato A."/>
            <person name="Lyhne E.K."/>
            <person name="Kogle M.E."/>
            <person name="Wiebenga A."/>
            <person name="Kun R.S."/>
            <person name="Lubbers R.J."/>
            <person name="Makela M.R."/>
            <person name="Barry K."/>
            <person name="Chovatia M."/>
            <person name="Clum A."/>
            <person name="Daum C."/>
            <person name="Haridas S."/>
            <person name="He G."/>
            <person name="LaButti K."/>
            <person name="Lipzen A."/>
            <person name="Mondo S."/>
            <person name="Riley R."/>
            <person name="Salamov A."/>
            <person name="Simmons B.A."/>
            <person name="Magnuson J.K."/>
            <person name="Henrissat B."/>
            <person name="Mortensen U.H."/>
            <person name="Larsen T.O."/>
            <person name="Devries R.P."/>
            <person name="Grigoriev I.V."/>
            <person name="Machida M."/>
            <person name="Baker S.E."/>
            <person name="Andersen M.R."/>
        </authorList>
    </citation>
    <scope>NUCLEOTIDE SEQUENCE [LARGE SCALE GENOMIC DNA]</scope>
    <source>
        <strain evidence="2 3">IBT 18842</strain>
    </source>
</reference>
<dbReference type="CDD" id="cd00170">
    <property type="entry name" value="SEC14"/>
    <property type="match status" value="1"/>
</dbReference>
<dbReference type="SMART" id="SM00516">
    <property type="entry name" value="SEC14"/>
    <property type="match status" value="1"/>
</dbReference>
<organism evidence="2 3">
    <name type="scientific">Aspergillus avenaceus</name>
    <dbReference type="NCBI Taxonomy" id="36643"/>
    <lineage>
        <taxon>Eukaryota</taxon>
        <taxon>Fungi</taxon>
        <taxon>Dikarya</taxon>
        <taxon>Ascomycota</taxon>
        <taxon>Pezizomycotina</taxon>
        <taxon>Eurotiomycetes</taxon>
        <taxon>Eurotiomycetidae</taxon>
        <taxon>Eurotiales</taxon>
        <taxon>Aspergillaceae</taxon>
        <taxon>Aspergillus</taxon>
        <taxon>Aspergillus subgen. Circumdati</taxon>
    </lineage>
</organism>
<accession>A0A5N6U127</accession>
<dbReference type="SUPFAM" id="SSF46938">
    <property type="entry name" value="CRAL/TRIO N-terminal domain"/>
    <property type="match status" value="1"/>
</dbReference>
<dbReference type="OrthoDB" id="30289at2759"/>
<keyword evidence="3" id="KW-1185">Reference proteome</keyword>
<feature type="domain" description="CRAL-TRIO" evidence="1">
    <location>
        <begin position="86"/>
        <end position="281"/>
    </location>
</feature>
<sequence length="343" mass="39278">MELNKEQADQFQEFNHLCSEHGLLGRPKGLHDADVQHGINDEVTLLRFFKAGQFDPQKAIQQFQEAVKFHQAQHVLGLYDNIHVQDFEDARKFYPHWTGRRDRRGLPILMVDMAHYNHAGLAHWKKTRTMSCCRDPFLECTDGPNMSQRVSVFYDSLTRFVLPLCSALKDRPNPSIPVSNAVYVVDASVISIKQAWDLREFAQDISGILMTCYPETIEKIFVCNVPSYFSTIWNILKKWLDPVTAKKVVVLKQAEAYTTLEKYIDKENIPERFGGGFPFTNGMLPDLDKGIRQALRWTVLSECVPDGPIKWRQHGDGQLIAVATGSVQEKTLRNTEFAILDHQ</sequence>
<name>A0A5N6U127_ASPAV</name>
<dbReference type="PANTHER" id="PTHR45657:SF20">
    <property type="entry name" value="CRAL_TRIO DOMAIN PROTEIN (AFU_ORTHOLOGUE AFUA_5G00680)"/>
    <property type="match status" value="1"/>
</dbReference>
<gene>
    <name evidence="2" type="ORF">BDV25DRAFT_138024</name>
</gene>
<dbReference type="Gene3D" id="3.40.525.10">
    <property type="entry name" value="CRAL-TRIO lipid binding domain"/>
    <property type="match status" value="1"/>
</dbReference>
<protein>
    <submittedName>
        <fullName evidence="2">CRAL/TRIO domain-containing protein</fullName>
    </submittedName>
</protein>
<evidence type="ECO:0000259" key="1">
    <source>
        <dbReference type="PROSITE" id="PS50191"/>
    </source>
</evidence>
<dbReference type="EMBL" id="ML742055">
    <property type="protein sequence ID" value="KAE8152336.1"/>
    <property type="molecule type" value="Genomic_DNA"/>
</dbReference>
<dbReference type="InterPro" id="IPR001251">
    <property type="entry name" value="CRAL-TRIO_dom"/>
</dbReference>
<evidence type="ECO:0000313" key="3">
    <source>
        <dbReference type="Proteomes" id="UP000325780"/>
    </source>
</evidence>
<dbReference type="SUPFAM" id="SSF52087">
    <property type="entry name" value="CRAL/TRIO domain"/>
    <property type="match status" value="1"/>
</dbReference>
<dbReference type="PROSITE" id="PS50191">
    <property type="entry name" value="CRAL_TRIO"/>
    <property type="match status" value="1"/>
</dbReference>
<dbReference type="AlphaFoldDB" id="A0A5N6U127"/>
<dbReference type="InterPro" id="IPR036865">
    <property type="entry name" value="CRAL-TRIO_dom_sf"/>
</dbReference>
<dbReference type="Pfam" id="PF00650">
    <property type="entry name" value="CRAL_TRIO"/>
    <property type="match status" value="1"/>
</dbReference>
<dbReference type="Proteomes" id="UP000325780">
    <property type="component" value="Unassembled WGS sequence"/>
</dbReference>
<dbReference type="Gene3D" id="1.10.8.20">
    <property type="entry name" value="N-terminal domain of phosphatidylinositol transfer protein sec14p"/>
    <property type="match status" value="1"/>
</dbReference>
<dbReference type="InterPro" id="IPR036273">
    <property type="entry name" value="CRAL/TRIO_N_dom_sf"/>
</dbReference>
<dbReference type="PANTHER" id="PTHR45657">
    <property type="entry name" value="CRAL-TRIO DOMAIN-CONTAINING PROTEIN YKL091C-RELATED"/>
    <property type="match status" value="1"/>
</dbReference>
<evidence type="ECO:0000313" key="2">
    <source>
        <dbReference type="EMBL" id="KAE8152336.1"/>
    </source>
</evidence>